<proteinExistence type="predicted"/>
<protein>
    <submittedName>
        <fullName evidence="1">Uncharacterized protein</fullName>
    </submittedName>
</protein>
<accession>A0A8H3XGS9</accession>
<reference evidence="1 2" key="1">
    <citation type="journal article" date="2019" name="Environ. Microbiol.">
        <title>At the nexus of three kingdoms: the genome of the mycorrhizal fungus Gigaspora margarita provides insights into plant, endobacterial and fungal interactions.</title>
        <authorList>
            <person name="Venice F."/>
            <person name="Ghignone S."/>
            <person name="Salvioli di Fossalunga A."/>
            <person name="Amselem J."/>
            <person name="Novero M."/>
            <person name="Xianan X."/>
            <person name="Sedzielewska Toro K."/>
            <person name="Morin E."/>
            <person name="Lipzen A."/>
            <person name="Grigoriev I.V."/>
            <person name="Henrissat B."/>
            <person name="Martin F.M."/>
            <person name="Bonfante P."/>
        </authorList>
    </citation>
    <scope>NUCLEOTIDE SEQUENCE [LARGE SCALE GENOMIC DNA]</scope>
    <source>
        <strain evidence="1 2">BEG34</strain>
    </source>
</reference>
<dbReference type="EMBL" id="WTPW01001093">
    <property type="protein sequence ID" value="KAF0457491.1"/>
    <property type="molecule type" value="Genomic_DNA"/>
</dbReference>
<dbReference type="AlphaFoldDB" id="A0A8H3XGS9"/>
<organism evidence="1 2">
    <name type="scientific">Gigaspora margarita</name>
    <dbReference type="NCBI Taxonomy" id="4874"/>
    <lineage>
        <taxon>Eukaryota</taxon>
        <taxon>Fungi</taxon>
        <taxon>Fungi incertae sedis</taxon>
        <taxon>Mucoromycota</taxon>
        <taxon>Glomeromycotina</taxon>
        <taxon>Glomeromycetes</taxon>
        <taxon>Diversisporales</taxon>
        <taxon>Gigasporaceae</taxon>
        <taxon>Gigaspora</taxon>
    </lineage>
</organism>
<gene>
    <name evidence="1" type="ORF">F8M41_001168</name>
</gene>
<comment type="caution">
    <text evidence="1">The sequence shown here is derived from an EMBL/GenBank/DDBJ whole genome shotgun (WGS) entry which is preliminary data.</text>
</comment>
<sequence length="87" mass="9780">MSYQNEYPFPLNQADYFDNLPSYESNKSFDIGDVLCSSQELTTTREKLFVMEEKLSKFTLTTLNLTGKGLGSYGGKALADALYNKNC</sequence>
<dbReference type="Proteomes" id="UP000439903">
    <property type="component" value="Unassembled WGS sequence"/>
</dbReference>
<evidence type="ECO:0000313" key="1">
    <source>
        <dbReference type="EMBL" id="KAF0457491.1"/>
    </source>
</evidence>
<evidence type="ECO:0000313" key="2">
    <source>
        <dbReference type="Proteomes" id="UP000439903"/>
    </source>
</evidence>
<dbReference type="OrthoDB" id="10376014at2759"/>
<keyword evidence="2" id="KW-1185">Reference proteome</keyword>
<name>A0A8H3XGS9_GIGMA</name>